<evidence type="ECO:0000256" key="3">
    <source>
        <dbReference type="ARBA" id="ARBA00022679"/>
    </source>
</evidence>
<comment type="similarity">
    <text evidence="2 5">Belongs to the CDP-alcohol phosphatidyltransferase class-I family.</text>
</comment>
<organism evidence="7 8">
    <name type="scientific">Wuchereria bancrofti</name>
    <dbReference type="NCBI Taxonomy" id="6293"/>
    <lineage>
        <taxon>Eukaryota</taxon>
        <taxon>Metazoa</taxon>
        <taxon>Ecdysozoa</taxon>
        <taxon>Nematoda</taxon>
        <taxon>Chromadorea</taxon>
        <taxon>Rhabditida</taxon>
        <taxon>Spirurina</taxon>
        <taxon>Spiruromorpha</taxon>
        <taxon>Filarioidea</taxon>
        <taxon>Onchocercidae</taxon>
        <taxon>Wuchereria</taxon>
    </lineage>
</organism>
<dbReference type="Proteomes" id="UP000270924">
    <property type="component" value="Unassembled WGS sequence"/>
</dbReference>
<feature type="transmembrane region" description="Helical" evidence="6">
    <location>
        <begin position="321"/>
        <end position="343"/>
    </location>
</feature>
<comment type="subcellular location">
    <subcellularLocation>
        <location evidence="1">Membrane</location>
    </subcellularLocation>
</comment>
<dbReference type="Pfam" id="PF01066">
    <property type="entry name" value="CDP-OH_P_transf"/>
    <property type="match status" value="1"/>
</dbReference>
<dbReference type="PIRSF" id="PIRSF015665">
    <property type="entry name" value="CHOPT"/>
    <property type="match status" value="1"/>
</dbReference>
<evidence type="ECO:0008006" key="9">
    <source>
        <dbReference type="Google" id="ProtNLM"/>
    </source>
</evidence>
<dbReference type="Gene3D" id="1.20.120.1760">
    <property type="match status" value="1"/>
</dbReference>
<dbReference type="GO" id="GO:0006646">
    <property type="term" value="P:phosphatidylethanolamine biosynthetic process"/>
    <property type="evidence" value="ECO:0007669"/>
    <property type="project" value="TreeGrafter"/>
</dbReference>
<evidence type="ECO:0000313" key="8">
    <source>
        <dbReference type="Proteomes" id="UP000270924"/>
    </source>
</evidence>
<dbReference type="InParanoid" id="A0A3P7F258"/>
<dbReference type="InterPro" id="IPR043130">
    <property type="entry name" value="CDP-OH_PTrfase_TM_dom"/>
</dbReference>
<sequence length="369" mass="42208">MEYVKWSVRNAWEDYLEGDCQLRVAQMNRLREHKYSAVDISWLDEYCMKRFWEYVVRFYPMWISPNVITISGFFINLVTVLILACFSYDAKVAASSWAYFQAALGVFLYQTLDATDGKQARRTGSSSPLGELLDHGCDAMSQVLVTLNICYAMLLGQERYMVLFDVTEAQMTILVVLLMTSIFGTGFWTEKFLHISLKHVAIFISSLMCMSQIGDYLVDVVTEGVGKNGSTVADTSVLSPLIPLLMMITPFCMIYSKSVTAVYDDHITLFTLCLGAVSTKATMRLILAHMSRSELAMWDWIYLSPLMMMLNQYYDMPLDEFYLLLCATVYAYASLSLYCVMIIRQLCAHLRVYCFSLKPLNEPLEKMVH</sequence>
<dbReference type="EMBL" id="UYWW01012900">
    <property type="protein sequence ID" value="VDM22597.1"/>
    <property type="molecule type" value="Genomic_DNA"/>
</dbReference>
<evidence type="ECO:0000256" key="1">
    <source>
        <dbReference type="ARBA" id="ARBA00004370"/>
    </source>
</evidence>
<dbReference type="InterPro" id="IPR014472">
    <property type="entry name" value="CHOPT"/>
</dbReference>
<dbReference type="PANTHER" id="PTHR10414:SF41">
    <property type="entry name" value="CHOLINE_ETHANOLAMINEPHOSPHOTRANSFERASE 1-LIKE"/>
    <property type="match status" value="1"/>
</dbReference>
<dbReference type="OMA" id="RICQEDF"/>
<accession>A0A3P7F258</accession>
<reference evidence="7 8" key="1">
    <citation type="submission" date="2018-11" db="EMBL/GenBank/DDBJ databases">
        <authorList>
            <consortium name="Pathogen Informatics"/>
        </authorList>
    </citation>
    <scope>NUCLEOTIDE SEQUENCE [LARGE SCALE GENOMIC DNA]</scope>
</reference>
<feature type="transmembrane region" description="Helical" evidence="6">
    <location>
        <begin position="200"/>
        <end position="217"/>
    </location>
</feature>
<evidence type="ECO:0000256" key="5">
    <source>
        <dbReference type="RuleBase" id="RU003750"/>
    </source>
</evidence>
<keyword evidence="3 5" id="KW-0808">Transferase</keyword>
<dbReference type="AlphaFoldDB" id="A0A3P7F258"/>
<dbReference type="InterPro" id="IPR048254">
    <property type="entry name" value="CDP_ALCOHOL_P_TRANSF_CS"/>
</dbReference>
<evidence type="ECO:0000256" key="4">
    <source>
        <dbReference type="ARBA" id="ARBA00023136"/>
    </source>
</evidence>
<dbReference type="GO" id="GO:0004142">
    <property type="term" value="F:diacylglycerol cholinephosphotransferase activity"/>
    <property type="evidence" value="ECO:0007669"/>
    <property type="project" value="TreeGrafter"/>
</dbReference>
<feature type="transmembrane region" description="Helical" evidence="6">
    <location>
        <begin position="267"/>
        <end position="287"/>
    </location>
</feature>
<dbReference type="PANTHER" id="PTHR10414">
    <property type="entry name" value="ETHANOLAMINEPHOSPHOTRANSFERASE"/>
    <property type="match status" value="1"/>
</dbReference>
<protein>
    <recommendedName>
        <fullName evidence="9">CDP-alcohol phosphatidyltransferase</fullName>
    </recommendedName>
</protein>
<keyword evidence="6" id="KW-0812">Transmembrane</keyword>
<dbReference type="FunCoup" id="A0A3P7F258">
    <property type="interactions" value="2337"/>
</dbReference>
<evidence type="ECO:0000313" key="7">
    <source>
        <dbReference type="EMBL" id="VDM22597.1"/>
    </source>
</evidence>
<dbReference type="PROSITE" id="PS00379">
    <property type="entry name" value="CDP_ALCOHOL_P_TRANSF"/>
    <property type="match status" value="1"/>
</dbReference>
<feature type="transmembrane region" description="Helical" evidence="6">
    <location>
        <begin position="62"/>
        <end position="85"/>
    </location>
</feature>
<dbReference type="InterPro" id="IPR000462">
    <property type="entry name" value="CDP-OH_P_trans"/>
</dbReference>
<dbReference type="GO" id="GO:0005789">
    <property type="term" value="C:endoplasmic reticulum membrane"/>
    <property type="evidence" value="ECO:0007669"/>
    <property type="project" value="TreeGrafter"/>
</dbReference>
<keyword evidence="6" id="KW-1133">Transmembrane helix</keyword>
<dbReference type="GO" id="GO:0004307">
    <property type="term" value="F:ethanolaminephosphotransferase activity"/>
    <property type="evidence" value="ECO:0007669"/>
    <property type="project" value="TreeGrafter"/>
</dbReference>
<keyword evidence="4 6" id="KW-0472">Membrane</keyword>
<name>A0A3P7F258_WUCBA</name>
<proteinExistence type="inferred from homology"/>
<dbReference type="OrthoDB" id="196717at2759"/>
<evidence type="ECO:0000256" key="6">
    <source>
        <dbReference type="SAM" id="Phobius"/>
    </source>
</evidence>
<feature type="transmembrane region" description="Helical" evidence="6">
    <location>
        <begin position="169"/>
        <end position="188"/>
    </location>
</feature>
<dbReference type="GO" id="GO:0005794">
    <property type="term" value="C:Golgi apparatus"/>
    <property type="evidence" value="ECO:0007669"/>
    <property type="project" value="TreeGrafter"/>
</dbReference>
<feature type="transmembrane region" description="Helical" evidence="6">
    <location>
        <begin position="237"/>
        <end position="255"/>
    </location>
</feature>
<keyword evidence="8" id="KW-1185">Reference proteome</keyword>
<gene>
    <name evidence="7" type="ORF">WBA_LOCUS12561</name>
</gene>
<evidence type="ECO:0000256" key="2">
    <source>
        <dbReference type="ARBA" id="ARBA00010441"/>
    </source>
</evidence>